<dbReference type="InterPro" id="IPR008844">
    <property type="entry name" value="Spore_GerAC-like"/>
</dbReference>
<keyword evidence="6" id="KW-0564">Palmitate</keyword>
<sequence>MDRRHSRIRLLLVSLVWILVLTGCWDLREIEELRFVVGHALDRADETPGDEWAAEGAGYKKRNRILFTHQQALPRFMAAGAQDGGSKQQKPYKNTVLTGDNIYQMVPEISLQDRGGAFGQHLKIVVIGESLARNVNLQQLLDIYFRAPMVRGSVLVFIARGRAGETLETREPGEVPSFHLVDIADNQRETTRLLPQVTMSKLSATLAAESSFLLQSVAAKDGKVKLIGAAVIKGKTKKLIGFLSEEELEGLNWLTGQGSGGAVKAVYEEERKPVLYLIDEMKSHIQPRVEGNRISFDVRVEFEGRLIEDWSVPGNAFESKHLEKVEKAIHDEVRRQVGRSLHKIHQEYRADVAGFGNQLRIRYPEVWEKVKKDWDNEFSRARVNYTVKVQIRDFGTQGTKQKE</sequence>
<dbReference type="InterPro" id="IPR038501">
    <property type="entry name" value="Spore_GerAC_C_sf"/>
</dbReference>
<keyword evidence="3" id="KW-0309">Germination</keyword>
<keyword evidence="11" id="KW-1185">Reference proteome</keyword>
<gene>
    <name evidence="10" type="ORF">SAMN05444955_102164</name>
</gene>
<dbReference type="PROSITE" id="PS51257">
    <property type="entry name" value="PROKAR_LIPOPROTEIN"/>
    <property type="match status" value="1"/>
</dbReference>
<dbReference type="InterPro" id="IPR057336">
    <property type="entry name" value="GerAC_N"/>
</dbReference>
<evidence type="ECO:0000256" key="3">
    <source>
        <dbReference type="ARBA" id="ARBA00022544"/>
    </source>
</evidence>
<accession>A0A1H8BHY7</accession>
<dbReference type="OrthoDB" id="2569624at2"/>
<dbReference type="AlphaFoldDB" id="A0A1H8BHY7"/>
<evidence type="ECO:0000256" key="7">
    <source>
        <dbReference type="ARBA" id="ARBA00023288"/>
    </source>
</evidence>
<reference evidence="10 11" key="1">
    <citation type="submission" date="2016-10" db="EMBL/GenBank/DDBJ databases">
        <authorList>
            <person name="de Groot N.N."/>
        </authorList>
    </citation>
    <scope>NUCLEOTIDE SEQUENCE [LARGE SCALE GENOMIC DNA]</scope>
    <source>
        <strain evidence="10 11">DSM 46701</strain>
    </source>
</reference>
<proteinExistence type="inferred from homology"/>
<organism evidence="10 11">
    <name type="scientific">Lihuaxuella thermophila</name>
    <dbReference type="NCBI Taxonomy" id="1173111"/>
    <lineage>
        <taxon>Bacteria</taxon>
        <taxon>Bacillati</taxon>
        <taxon>Bacillota</taxon>
        <taxon>Bacilli</taxon>
        <taxon>Bacillales</taxon>
        <taxon>Thermoactinomycetaceae</taxon>
        <taxon>Lihuaxuella</taxon>
    </lineage>
</organism>
<feature type="domain" description="Spore germination GerAC-like C-terminal" evidence="8">
    <location>
        <begin position="228"/>
        <end position="395"/>
    </location>
</feature>
<comment type="similarity">
    <text evidence="2">Belongs to the GerABKC lipoprotein family.</text>
</comment>
<name>A0A1H8BHY7_9BACL</name>
<keyword evidence="7" id="KW-0449">Lipoprotein</keyword>
<dbReference type="NCBIfam" id="TIGR02887">
    <property type="entry name" value="spore_ger_x_C"/>
    <property type="match status" value="1"/>
</dbReference>
<evidence type="ECO:0000256" key="4">
    <source>
        <dbReference type="ARBA" id="ARBA00022729"/>
    </source>
</evidence>
<dbReference type="Pfam" id="PF05504">
    <property type="entry name" value="Spore_GerAC"/>
    <property type="match status" value="1"/>
</dbReference>
<dbReference type="STRING" id="1173111.SAMN05444955_102164"/>
<evidence type="ECO:0000256" key="1">
    <source>
        <dbReference type="ARBA" id="ARBA00004635"/>
    </source>
</evidence>
<dbReference type="InterPro" id="IPR046953">
    <property type="entry name" value="Spore_GerAC-like_C"/>
</dbReference>
<dbReference type="GO" id="GO:0016020">
    <property type="term" value="C:membrane"/>
    <property type="evidence" value="ECO:0007669"/>
    <property type="project" value="UniProtKB-SubCell"/>
</dbReference>
<comment type="subcellular location">
    <subcellularLocation>
        <location evidence="1">Membrane</location>
        <topology evidence="1">Lipid-anchor</topology>
    </subcellularLocation>
</comment>
<protein>
    <submittedName>
        <fullName evidence="10">Spore germination protein</fullName>
    </submittedName>
</protein>
<evidence type="ECO:0000256" key="2">
    <source>
        <dbReference type="ARBA" id="ARBA00007886"/>
    </source>
</evidence>
<dbReference type="Proteomes" id="UP000199695">
    <property type="component" value="Unassembled WGS sequence"/>
</dbReference>
<keyword evidence="4" id="KW-0732">Signal</keyword>
<evidence type="ECO:0000256" key="5">
    <source>
        <dbReference type="ARBA" id="ARBA00023136"/>
    </source>
</evidence>
<evidence type="ECO:0000313" key="10">
    <source>
        <dbReference type="EMBL" id="SEM81734.1"/>
    </source>
</evidence>
<dbReference type="EMBL" id="FOCQ01000002">
    <property type="protein sequence ID" value="SEM81734.1"/>
    <property type="molecule type" value="Genomic_DNA"/>
</dbReference>
<evidence type="ECO:0000259" key="9">
    <source>
        <dbReference type="Pfam" id="PF25198"/>
    </source>
</evidence>
<feature type="domain" description="Spore germination protein N-terminal" evidence="9">
    <location>
        <begin position="26"/>
        <end position="215"/>
    </location>
</feature>
<keyword evidence="5" id="KW-0472">Membrane</keyword>
<dbReference type="PANTHER" id="PTHR35789:SF1">
    <property type="entry name" value="SPORE GERMINATION PROTEIN B3"/>
    <property type="match status" value="1"/>
</dbReference>
<evidence type="ECO:0000313" key="11">
    <source>
        <dbReference type="Proteomes" id="UP000199695"/>
    </source>
</evidence>
<dbReference type="PANTHER" id="PTHR35789">
    <property type="entry name" value="SPORE GERMINATION PROTEIN B3"/>
    <property type="match status" value="1"/>
</dbReference>
<dbReference type="Gene3D" id="3.30.300.210">
    <property type="entry name" value="Nutrient germinant receptor protein C, domain 3"/>
    <property type="match status" value="1"/>
</dbReference>
<evidence type="ECO:0000259" key="8">
    <source>
        <dbReference type="Pfam" id="PF05504"/>
    </source>
</evidence>
<evidence type="ECO:0000256" key="6">
    <source>
        <dbReference type="ARBA" id="ARBA00023139"/>
    </source>
</evidence>
<dbReference type="GO" id="GO:0009847">
    <property type="term" value="P:spore germination"/>
    <property type="evidence" value="ECO:0007669"/>
    <property type="project" value="InterPro"/>
</dbReference>
<dbReference type="RefSeq" id="WP_089965086.1">
    <property type="nucleotide sequence ID" value="NZ_FOCQ01000002.1"/>
</dbReference>
<dbReference type="Pfam" id="PF25198">
    <property type="entry name" value="Spore_GerAC_N"/>
    <property type="match status" value="1"/>
</dbReference>